<dbReference type="Proteomes" id="UP000797356">
    <property type="component" value="Chromosome 11"/>
</dbReference>
<dbReference type="PROSITE" id="PS01229">
    <property type="entry name" value="COF_2"/>
    <property type="match status" value="1"/>
</dbReference>
<sequence length="234" mass="25536">MQAQNQLGHAIEDLHAELLPEDKVRIINDLKTREGSTVMVGDGMNDAPAMAMADVGISMGISGSAAAMEISHITLMSNDIRKIPKAIQLARKTHFKIIGNILFSAITKIAILALAFAGHPLLWAAVLADVGTCLLVILNSMMLLRTRTEKEKKCCDSLHKTFVQRPACVDHCANGAHKSATTCGQLNSLSCLDEHSCHDHEEAEEGYKTTSRNKNATRNCQAIIIVFRNRLHAQ</sequence>
<accession>A0A8K0IQ49</accession>
<dbReference type="GO" id="GO:0016020">
    <property type="term" value="C:membrane"/>
    <property type="evidence" value="ECO:0007669"/>
    <property type="project" value="InterPro"/>
</dbReference>
<evidence type="ECO:0000256" key="2">
    <source>
        <dbReference type="SAM" id="Phobius"/>
    </source>
</evidence>
<feature type="transmembrane region" description="Helical" evidence="2">
    <location>
        <begin position="97"/>
        <end position="116"/>
    </location>
</feature>
<keyword evidence="2" id="KW-0472">Membrane</keyword>
<dbReference type="GO" id="GO:0022857">
    <property type="term" value="F:transmembrane transporter activity"/>
    <property type="evidence" value="ECO:0007669"/>
    <property type="project" value="TreeGrafter"/>
</dbReference>
<reference evidence="3" key="1">
    <citation type="journal article" date="2017" name="Gigascience">
        <title>The genome draft of coconut (Cocos nucifera).</title>
        <authorList>
            <person name="Xiao Y."/>
            <person name="Xu P."/>
            <person name="Fan H."/>
            <person name="Baudouin L."/>
            <person name="Xia W."/>
            <person name="Bocs S."/>
            <person name="Xu J."/>
            <person name="Li Q."/>
            <person name="Guo A."/>
            <person name="Zhou L."/>
            <person name="Li J."/>
            <person name="Wu Y."/>
            <person name="Ma Z."/>
            <person name="Armero A."/>
            <person name="Issali A.E."/>
            <person name="Liu N."/>
            <person name="Peng M."/>
            <person name="Yang Y."/>
        </authorList>
    </citation>
    <scope>NUCLEOTIDE SEQUENCE</scope>
    <source>
        <tissue evidence="3">Spear leaf of Hainan Tall coconut</tissue>
    </source>
</reference>
<proteinExistence type="inferred from homology"/>
<protein>
    <submittedName>
        <fullName evidence="3">Putative Cadmium/zinc-transporting ATPase HMA2</fullName>
    </submittedName>
</protein>
<dbReference type="GO" id="GO:0016887">
    <property type="term" value="F:ATP hydrolysis activity"/>
    <property type="evidence" value="ECO:0007669"/>
    <property type="project" value="InterPro"/>
</dbReference>
<dbReference type="Pfam" id="PF00702">
    <property type="entry name" value="Hydrolase"/>
    <property type="match status" value="1"/>
</dbReference>
<keyword evidence="2" id="KW-0812">Transmembrane</keyword>
<dbReference type="PANTHER" id="PTHR48085:SF5">
    <property type="entry name" value="CADMIUM_ZINC-TRANSPORTING ATPASE HMA4-RELATED"/>
    <property type="match status" value="1"/>
</dbReference>
<dbReference type="PANTHER" id="PTHR48085">
    <property type="entry name" value="CADMIUM/ZINC-TRANSPORTING ATPASE HMA2-RELATED"/>
    <property type="match status" value="1"/>
</dbReference>
<organism evidence="3 4">
    <name type="scientific">Cocos nucifera</name>
    <name type="common">Coconut palm</name>
    <dbReference type="NCBI Taxonomy" id="13894"/>
    <lineage>
        <taxon>Eukaryota</taxon>
        <taxon>Viridiplantae</taxon>
        <taxon>Streptophyta</taxon>
        <taxon>Embryophyta</taxon>
        <taxon>Tracheophyta</taxon>
        <taxon>Spermatophyta</taxon>
        <taxon>Magnoliopsida</taxon>
        <taxon>Liliopsida</taxon>
        <taxon>Arecaceae</taxon>
        <taxon>Arecoideae</taxon>
        <taxon>Cocoseae</taxon>
        <taxon>Attaleinae</taxon>
        <taxon>Cocos</taxon>
    </lineage>
</organism>
<keyword evidence="2" id="KW-1133">Transmembrane helix</keyword>
<dbReference type="InterPro" id="IPR023214">
    <property type="entry name" value="HAD_sf"/>
</dbReference>
<name>A0A8K0IQ49_COCNU</name>
<dbReference type="InterPro" id="IPR036412">
    <property type="entry name" value="HAD-like_sf"/>
</dbReference>
<feature type="transmembrane region" description="Helical" evidence="2">
    <location>
        <begin position="122"/>
        <end position="144"/>
    </location>
</feature>
<dbReference type="SUPFAM" id="SSF56784">
    <property type="entry name" value="HAD-like"/>
    <property type="match status" value="1"/>
</dbReference>
<reference evidence="3" key="2">
    <citation type="submission" date="2019-07" db="EMBL/GenBank/DDBJ databases">
        <authorList>
            <person name="Yang Y."/>
            <person name="Bocs S."/>
            <person name="Baudouin L."/>
        </authorList>
    </citation>
    <scope>NUCLEOTIDE SEQUENCE</scope>
    <source>
        <tissue evidence="3">Spear leaf of Hainan Tall coconut</tissue>
    </source>
</reference>
<evidence type="ECO:0000256" key="1">
    <source>
        <dbReference type="ARBA" id="ARBA00006024"/>
    </source>
</evidence>
<dbReference type="NCBIfam" id="TIGR01494">
    <property type="entry name" value="ATPase_P-type"/>
    <property type="match status" value="1"/>
</dbReference>
<gene>
    <name evidence="3" type="ORF">COCNU_11G013440</name>
</gene>
<dbReference type="PRINTS" id="PR00120">
    <property type="entry name" value="HATPASE"/>
</dbReference>
<dbReference type="AlphaFoldDB" id="A0A8K0IQ49"/>
<dbReference type="PRINTS" id="PR00119">
    <property type="entry name" value="CATATPASE"/>
</dbReference>
<keyword evidence="4" id="KW-1185">Reference proteome</keyword>
<dbReference type="Gene3D" id="3.40.50.1000">
    <property type="entry name" value="HAD superfamily/HAD-like"/>
    <property type="match status" value="1"/>
</dbReference>
<comment type="caution">
    <text evidence="3">The sequence shown here is derived from an EMBL/GenBank/DDBJ whole genome shotgun (WGS) entry which is preliminary data.</text>
</comment>
<dbReference type="OrthoDB" id="432719at2759"/>
<dbReference type="GO" id="GO:0005524">
    <property type="term" value="F:ATP binding"/>
    <property type="evidence" value="ECO:0007669"/>
    <property type="project" value="InterPro"/>
</dbReference>
<dbReference type="EMBL" id="CM017882">
    <property type="protein sequence ID" value="KAG1364517.1"/>
    <property type="molecule type" value="Genomic_DNA"/>
</dbReference>
<evidence type="ECO:0000313" key="4">
    <source>
        <dbReference type="Proteomes" id="UP000797356"/>
    </source>
</evidence>
<dbReference type="InterPro" id="IPR001757">
    <property type="entry name" value="P_typ_ATPase"/>
</dbReference>
<dbReference type="InterPro" id="IPR051014">
    <property type="entry name" value="Cation_Transport_ATPase_IB"/>
</dbReference>
<evidence type="ECO:0000313" key="3">
    <source>
        <dbReference type="EMBL" id="KAG1364517.1"/>
    </source>
</evidence>
<comment type="similarity">
    <text evidence="1">Belongs to the cation transport ATPase (P-type) (TC 3.A.3) family. Type IB subfamily.</text>
</comment>